<organism evidence="2 3">
    <name type="scientific">Kineococcus aurantiacus</name>
    <dbReference type="NCBI Taxonomy" id="37633"/>
    <lineage>
        <taxon>Bacteria</taxon>
        <taxon>Bacillati</taxon>
        <taxon>Actinomycetota</taxon>
        <taxon>Actinomycetes</taxon>
        <taxon>Kineosporiales</taxon>
        <taxon>Kineosporiaceae</taxon>
        <taxon>Kineococcus</taxon>
    </lineage>
</organism>
<dbReference type="EMBL" id="JACCBB010000001">
    <property type="protein sequence ID" value="NYD23824.1"/>
    <property type="molecule type" value="Genomic_DNA"/>
</dbReference>
<gene>
    <name evidence="2" type="ORF">BJ968_003364</name>
</gene>
<evidence type="ECO:0000256" key="1">
    <source>
        <dbReference type="SAM" id="MobiDB-lite"/>
    </source>
</evidence>
<dbReference type="AlphaFoldDB" id="A0A7Y9DNF6"/>
<accession>A0A7Y9DNF6</accession>
<protein>
    <submittedName>
        <fullName evidence="2">Uncharacterized protein</fullName>
    </submittedName>
</protein>
<evidence type="ECO:0000313" key="3">
    <source>
        <dbReference type="Proteomes" id="UP000521922"/>
    </source>
</evidence>
<feature type="region of interest" description="Disordered" evidence="1">
    <location>
        <begin position="1"/>
        <end position="24"/>
    </location>
</feature>
<proteinExistence type="predicted"/>
<comment type="caution">
    <text evidence="2">The sequence shown here is derived from an EMBL/GenBank/DDBJ whole genome shotgun (WGS) entry which is preliminary data.</text>
</comment>
<sequence>MRLGTVTSAPAVRTTSRVDGLSGSESITPVREITPDWVDEDPLDELTRADRDLLGHLYGTGEDGSVDVSAAPVASLAREINRERAAGMVSGQRDLTAEDLRRMIGRMTFTAKEPVPVEVQLRIMTMLNGAQQGRLDVVL</sequence>
<dbReference type="RefSeq" id="WP_179753825.1">
    <property type="nucleotide sequence ID" value="NZ_BAAAGN010000003.1"/>
</dbReference>
<evidence type="ECO:0000313" key="2">
    <source>
        <dbReference type="EMBL" id="NYD23824.1"/>
    </source>
</evidence>
<name>A0A7Y9DNF6_9ACTN</name>
<dbReference type="Proteomes" id="UP000521922">
    <property type="component" value="Unassembled WGS sequence"/>
</dbReference>
<keyword evidence="3" id="KW-1185">Reference proteome</keyword>
<reference evidence="2 3" key="1">
    <citation type="submission" date="2020-07" db="EMBL/GenBank/DDBJ databases">
        <title>Sequencing the genomes of 1000 actinobacteria strains.</title>
        <authorList>
            <person name="Klenk H.-P."/>
        </authorList>
    </citation>
    <scope>NUCLEOTIDE SEQUENCE [LARGE SCALE GENOMIC DNA]</scope>
    <source>
        <strain evidence="2 3">DSM 7487</strain>
    </source>
</reference>